<accession>A0A370HE41</accession>
<dbReference type="Proteomes" id="UP000255355">
    <property type="component" value="Unassembled WGS sequence"/>
</dbReference>
<protein>
    <submittedName>
        <fullName evidence="6">Nitric-oxide synthase</fullName>
    </submittedName>
</protein>
<dbReference type="PANTHER" id="PTHR43410:SF1">
    <property type="entry name" value="NITRIC OXIDE SYNTHASE"/>
    <property type="match status" value="1"/>
</dbReference>
<keyword evidence="7" id="KW-1185">Reference proteome</keyword>
<dbReference type="Gene3D" id="3.90.440.10">
    <property type="entry name" value="Nitric Oxide Synthase,Heme Domain,Chain A domain 2"/>
    <property type="match status" value="1"/>
</dbReference>
<dbReference type="InterPro" id="IPR050607">
    <property type="entry name" value="NOS"/>
</dbReference>
<dbReference type="GO" id="GO:0046872">
    <property type="term" value="F:metal ion binding"/>
    <property type="evidence" value="ECO:0007669"/>
    <property type="project" value="UniProtKB-KW"/>
</dbReference>
<evidence type="ECO:0000256" key="3">
    <source>
        <dbReference type="ARBA" id="ARBA00023002"/>
    </source>
</evidence>
<evidence type="ECO:0000313" key="6">
    <source>
        <dbReference type="EMBL" id="RDI55501.1"/>
    </source>
</evidence>
<dbReference type="SUPFAM" id="SSF56512">
    <property type="entry name" value="Nitric oxide (NO) synthase oxygenase domain"/>
    <property type="match status" value="1"/>
</dbReference>
<dbReference type="InterPro" id="IPR036119">
    <property type="entry name" value="NOS_N_sf"/>
</dbReference>
<gene>
    <name evidence="6" type="ORF">DFR68_101334</name>
</gene>
<dbReference type="Gene3D" id="3.90.340.10">
    <property type="entry name" value="Nitric Oxide Synthase, Chain A, domain 1"/>
    <property type="match status" value="1"/>
</dbReference>
<dbReference type="PANTHER" id="PTHR43410">
    <property type="entry name" value="NITRIC OXIDE SYNTHASE OXYGENASE"/>
    <property type="match status" value="1"/>
</dbReference>
<reference evidence="6 7" key="1">
    <citation type="submission" date="2018-07" db="EMBL/GenBank/DDBJ databases">
        <title>Genomic Encyclopedia of Type Strains, Phase IV (KMG-IV): sequencing the most valuable type-strain genomes for metagenomic binning, comparative biology and taxonomic classification.</title>
        <authorList>
            <person name="Goeker M."/>
        </authorList>
    </citation>
    <scope>NUCLEOTIDE SEQUENCE [LARGE SCALE GENOMIC DNA]</scope>
    <source>
        <strain evidence="6 7">DSM 44952</strain>
    </source>
</reference>
<evidence type="ECO:0000259" key="5">
    <source>
        <dbReference type="Pfam" id="PF02898"/>
    </source>
</evidence>
<dbReference type="EMBL" id="QQAZ01000001">
    <property type="protein sequence ID" value="RDI55501.1"/>
    <property type="molecule type" value="Genomic_DNA"/>
</dbReference>
<evidence type="ECO:0000256" key="4">
    <source>
        <dbReference type="ARBA" id="ARBA00023004"/>
    </source>
</evidence>
<dbReference type="InterPro" id="IPR004030">
    <property type="entry name" value="NOS_N"/>
</dbReference>
<dbReference type="InterPro" id="IPR044940">
    <property type="entry name" value="NOS_dom_2"/>
</dbReference>
<dbReference type="STRING" id="1210089.GCA_001613165_04622"/>
<organism evidence="6 7">
    <name type="scientific">Nocardia mexicana</name>
    <dbReference type="NCBI Taxonomy" id="279262"/>
    <lineage>
        <taxon>Bacteria</taxon>
        <taxon>Bacillati</taxon>
        <taxon>Actinomycetota</taxon>
        <taxon>Actinomycetes</taxon>
        <taxon>Mycobacteriales</taxon>
        <taxon>Nocardiaceae</taxon>
        <taxon>Nocardia</taxon>
    </lineage>
</organism>
<evidence type="ECO:0000313" key="7">
    <source>
        <dbReference type="Proteomes" id="UP000255355"/>
    </source>
</evidence>
<evidence type="ECO:0000256" key="2">
    <source>
        <dbReference type="ARBA" id="ARBA00022723"/>
    </source>
</evidence>
<evidence type="ECO:0000256" key="1">
    <source>
        <dbReference type="ARBA" id="ARBA00022617"/>
    </source>
</evidence>
<dbReference type="GO" id="GO:0004517">
    <property type="term" value="F:nitric-oxide synthase activity"/>
    <property type="evidence" value="ECO:0007669"/>
    <property type="project" value="InterPro"/>
</dbReference>
<keyword evidence="4" id="KW-0408">Iron</keyword>
<keyword evidence="3" id="KW-0560">Oxidoreductase</keyword>
<dbReference type="Pfam" id="PF02898">
    <property type="entry name" value="NO_synthase"/>
    <property type="match status" value="1"/>
</dbReference>
<dbReference type="InterPro" id="IPR044944">
    <property type="entry name" value="NOS_dom_3"/>
</dbReference>
<dbReference type="OrthoDB" id="3398374at2"/>
<proteinExistence type="predicted"/>
<keyword evidence="2" id="KW-0479">Metal-binding</keyword>
<comment type="caution">
    <text evidence="6">The sequence shown here is derived from an EMBL/GenBank/DDBJ whole genome shotgun (WGS) entry which is preliminary data.</text>
</comment>
<name>A0A370HE41_9NOCA</name>
<dbReference type="GO" id="GO:0006809">
    <property type="term" value="P:nitric oxide biosynthetic process"/>
    <property type="evidence" value="ECO:0007669"/>
    <property type="project" value="InterPro"/>
</dbReference>
<sequence length="379" mass="43147">MNCPAAQLNPTDVPPLTAKRPAGWQLSRRLRECDEFFAEPELGHLPERRRRSALWTLQEFGSYRQTLDEICIGARLAWRNHDRCVGRKHWRSLDVIDARSAANAAELADACWEHLRRARLGRTLRCLVTVGPPAEPDRLPFRIISPQLIRYAGYRRPDGSVLGDPSTVALTELARKLGWWGPGTAFDVLPVLISTPTEPLRWFDVPRELVGEVHLEHPEFRWFADLGLRWPALPAVSNMDLEIGGVTYPAAPFNGWYVSTEIGARNLADTDRYNMLPAIAERMGLDTGSERTLWRDRALVELNVAVLHSYRQAGVYISDHHTAAKQFIEHVEREQAAGRRCPTDWSWVNPPMSAALTPTFHRYYDPPDPDIRPNFVRRG</sequence>
<keyword evidence="1" id="KW-0349">Heme</keyword>
<feature type="domain" description="Nitric oxide synthase (NOS)" evidence="5">
    <location>
        <begin position="48"/>
        <end position="366"/>
    </location>
</feature>
<dbReference type="InterPro" id="IPR044943">
    <property type="entry name" value="NOS_dom_1"/>
</dbReference>
<dbReference type="AlphaFoldDB" id="A0A370HE41"/>
<dbReference type="Gene3D" id="3.90.1230.10">
    <property type="entry name" value="Nitric Oxide Synthase, Chain A, domain 3"/>
    <property type="match status" value="1"/>
</dbReference>